<gene>
    <name evidence="1" type="ORF">AMQ22_02135</name>
</gene>
<dbReference type="AlphaFoldDB" id="A0A150IN23"/>
<accession>A0A150IN23</accession>
<organism evidence="1 2">
    <name type="scientific">Candidatus Methanofastidiosum methylothiophilum</name>
    <dbReference type="NCBI Taxonomy" id="1705564"/>
    <lineage>
        <taxon>Archaea</taxon>
        <taxon>Methanobacteriati</taxon>
        <taxon>Methanobacteriota</taxon>
        <taxon>Stenosarchaea group</taxon>
        <taxon>Candidatus Methanofastidiosia</taxon>
        <taxon>Candidatus Methanofastidiosales</taxon>
        <taxon>Candidatus Methanofastidiosaceae</taxon>
        <taxon>Candidatus Methanofastidiosum</taxon>
    </lineage>
</organism>
<sequence>MVITMRKIITLLVSLLFVGSTFGVASALSSAENIECSSCDGSAPCRCEGSSYGISMTAVKVGQTFTITHNKQESYWQWIKVDDSTRTDIWYNEVVPNGLPVRLGLVELIDFRAYYSDGSSYDYKEAPKKGIGVLDHTVYTFRAVQPGTVYFTFKCNPREGPCSCCDRVVPVKIAPSLPMLSFMKIFGFGKTD</sequence>
<name>A0A150IN23_9EURY</name>
<proteinExistence type="predicted"/>
<protein>
    <submittedName>
        <fullName evidence="1">Uncharacterized protein</fullName>
    </submittedName>
</protein>
<dbReference type="Proteomes" id="UP000075398">
    <property type="component" value="Unassembled WGS sequence"/>
</dbReference>
<dbReference type="EMBL" id="LNGC01000201">
    <property type="protein sequence ID" value="KYC46436.1"/>
    <property type="molecule type" value="Genomic_DNA"/>
</dbReference>
<comment type="caution">
    <text evidence="1">The sequence shown here is derived from an EMBL/GenBank/DDBJ whole genome shotgun (WGS) entry which is preliminary data.</text>
</comment>
<evidence type="ECO:0000313" key="2">
    <source>
        <dbReference type="Proteomes" id="UP000075398"/>
    </source>
</evidence>
<evidence type="ECO:0000313" key="1">
    <source>
        <dbReference type="EMBL" id="KYC46436.1"/>
    </source>
</evidence>
<reference evidence="1 2" key="1">
    <citation type="journal article" date="2016" name="ISME J.">
        <title>Chasing the elusive Euryarchaeota class WSA2: genomes reveal a uniquely fastidious methyl-reducing methanogen.</title>
        <authorList>
            <person name="Nobu M.K."/>
            <person name="Narihiro T."/>
            <person name="Kuroda K."/>
            <person name="Mei R."/>
            <person name="Liu W.T."/>
        </authorList>
    </citation>
    <scope>NUCLEOTIDE SEQUENCE [LARGE SCALE GENOMIC DNA]</scope>
    <source>
        <strain evidence="1">U1lsi0528_Bin055</strain>
    </source>
</reference>